<dbReference type="InterPro" id="IPR042566">
    <property type="entry name" value="L1_C"/>
</dbReference>
<dbReference type="Gene3D" id="3.30.70.1820">
    <property type="entry name" value="L1 transposable element, RRM domain"/>
    <property type="match status" value="1"/>
</dbReference>
<name>A0AAV7NTJ9_PLEWA</name>
<protein>
    <submittedName>
        <fullName evidence="2">Uncharacterized protein</fullName>
    </submittedName>
</protein>
<proteinExistence type="predicted"/>
<dbReference type="PANTHER" id="PTHR11505">
    <property type="entry name" value="L1 TRANSPOSABLE ELEMENT-RELATED"/>
    <property type="match status" value="1"/>
</dbReference>
<dbReference type="EMBL" id="JANPWB010000012">
    <property type="protein sequence ID" value="KAJ1118799.1"/>
    <property type="molecule type" value="Genomic_DNA"/>
</dbReference>
<feature type="compositionally biased region" description="Basic residues" evidence="1">
    <location>
        <begin position="20"/>
        <end position="32"/>
    </location>
</feature>
<evidence type="ECO:0000313" key="3">
    <source>
        <dbReference type="Proteomes" id="UP001066276"/>
    </source>
</evidence>
<organism evidence="2 3">
    <name type="scientific">Pleurodeles waltl</name>
    <name type="common">Iberian ribbed newt</name>
    <dbReference type="NCBI Taxonomy" id="8319"/>
    <lineage>
        <taxon>Eukaryota</taxon>
        <taxon>Metazoa</taxon>
        <taxon>Chordata</taxon>
        <taxon>Craniata</taxon>
        <taxon>Vertebrata</taxon>
        <taxon>Euteleostomi</taxon>
        <taxon>Amphibia</taxon>
        <taxon>Batrachia</taxon>
        <taxon>Caudata</taxon>
        <taxon>Salamandroidea</taxon>
        <taxon>Salamandridae</taxon>
        <taxon>Pleurodelinae</taxon>
        <taxon>Pleurodeles</taxon>
    </lineage>
</organism>
<dbReference type="InterPro" id="IPR004244">
    <property type="entry name" value="Transposase_22"/>
</dbReference>
<comment type="caution">
    <text evidence="2">The sequence shown here is derived from an EMBL/GenBank/DDBJ whole genome shotgun (WGS) entry which is preliminary data.</text>
</comment>
<evidence type="ECO:0000256" key="1">
    <source>
        <dbReference type="SAM" id="MobiDB-lite"/>
    </source>
</evidence>
<keyword evidence="3" id="KW-1185">Reference proteome</keyword>
<dbReference type="Proteomes" id="UP001066276">
    <property type="component" value="Chromosome 8"/>
</dbReference>
<reference evidence="2" key="1">
    <citation type="journal article" date="2022" name="bioRxiv">
        <title>Sequencing and chromosome-scale assembly of the giantPleurodeles waltlgenome.</title>
        <authorList>
            <person name="Brown T."/>
            <person name="Elewa A."/>
            <person name="Iarovenko S."/>
            <person name="Subramanian E."/>
            <person name="Araus A.J."/>
            <person name="Petzold A."/>
            <person name="Susuki M."/>
            <person name="Suzuki K.-i.T."/>
            <person name="Hayashi T."/>
            <person name="Toyoda A."/>
            <person name="Oliveira C."/>
            <person name="Osipova E."/>
            <person name="Leigh N.D."/>
            <person name="Simon A."/>
            <person name="Yun M.H."/>
        </authorList>
    </citation>
    <scope>NUCLEOTIDE SEQUENCE</scope>
    <source>
        <strain evidence="2">20211129_DDA</strain>
        <tissue evidence="2">Liver</tissue>
    </source>
</reference>
<dbReference type="AlphaFoldDB" id="A0AAV7NTJ9"/>
<feature type="region of interest" description="Disordered" evidence="1">
    <location>
        <begin position="1"/>
        <end position="73"/>
    </location>
</feature>
<accession>A0AAV7NTJ9</accession>
<dbReference type="Gene3D" id="3.30.250.20">
    <property type="entry name" value="L1 transposable element, C-terminal domain"/>
    <property type="match status" value="1"/>
</dbReference>
<sequence length="459" mass="51196">MPVTSSRPTMKHMARDAGSKTRRVGRFPKGSKSKSVTPPLRRQRHGSGPQDPGGVPRDLKDSSDSGDSTWLQQPDLQFTDDVGLFGSTYYSLPHRIAKHSTAKRTSCISSVLYYLYSTTEKEKRQLKEASLSKELLPGSKLTLATASNAISEDACCTASDLVPSKANSVSQTLSFPLHTHMSIIPLGRGIAISPMEGMMSQILEELRAITLSHEGSSKETEDQFSQPNAHLTLLSAGVVQTEQKVSDLEDGKKQQESVISQVQSQMEELHFKLDDIENRSQHSNLRFIGVQEEIESSSSVTKIVTDLIYRCILPDEATTKEDHSIMQAQRVPSKRTSDSKFPRTILVNIGDYRIKEQSLSQAIRTRIFKSGDHFSFHVFSDMSFAAAQRRQEFVSFIDDFKRFGALAGIEQLAKLKVLHKGKVHIFQAVQDAKNFLAVLKNNDSVLTERSSREQYAYLP</sequence>
<evidence type="ECO:0000313" key="2">
    <source>
        <dbReference type="EMBL" id="KAJ1118799.1"/>
    </source>
</evidence>
<gene>
    <name evidence="2" type="ORF">NDU88_006986</name>
</gene>